<sequence length="164" mass="18004">MRCLLAAVLGVGGVGKTTYIYRLIGVPVQPKTTLRPGIYRGVINSVVMCILDIPGDSATEIAEALAKAWPFYLDLAIFMYDVTDVSTLYALLDIEKHLTSRLVKPYRRSVVIGNKIDLVKIKGLIFKGDEVVKKLGACGVFYISALKDPYEKLVEPLKAAIESL</sequence>
<organism evidence="1 2">
    <name type="scientific">Pyrobaculum islandicum (strain DSM 4184 / JCM 9189 / GEO3)</name>
    <dbReference type="NCBI Taxonomy" id="384616"/>
    <lineage>
        <taxon>Archaea</taxon>
        <taxon>Thermoproteota</taxon>
        <taxon>Thermoprotei</taxon>
        <taxon>Thermoproteales</taxon>
        <taxon>Thermoproteaceae</taxon>
        <taxon>Pyrobaculum</taxon>
    </lineage>
</organism>
<dbReference type="RefSeq" id="WP_011763331.1">
    <property type="nucleotide sequence ID" value="NC_008701.1"/>
</dbReference>
<dbReference type="eggNOG" id="arCOG00364">
    <property type="taxonomic scope" value="Archaea"/>
</dbReference>
<keyword evidence="2" id="KW-1185">Reference proteome</keyword>
<dbReference type="EMBL" id="CP000504">
    <property type="protein sequence ID" value="ABL88756.1"/>
    <property type="molecule type" value="Genomic_DNA"/>
</dbReference>
<dbReference type="InterPro" id="IPR027417">
    <property type="entry name" value="P-loop_NTPase"/>
</dbReference>
<dbReference type="STRING" id="384616.Pisl_1602"/>
<proteinExistence type="predicted"/>
<dbReference type="Proteomes" id="UP000002595">
    <property type="component" value="Chromosome"/>
</dbReference>
<dbReference type="GeneID" id="4618247"/>
<dbReference type="HOGENOM" id="CLU_144586_0_0_2"/>
<protein>
    <submittedName>
        <fullName evidence="1">Miro domain protein</fullName>
    </submittedName>
</protein>
<dbReference type="OrthoDB" id="377869at2157"/>
<evidence type="ECO:0000313" key="1">
    <source>
        <dbReference type="EMBL" id="ABL88756.1"/>
    </source>
</evidence>
<accession>A1RUX4</accession>
<dbReference type="Gene3D" id="3.40.50.300">
    <property type="entry name" value="P-loop containing nucleotide triphosphate hydrolases"/>
    <property type="match status" value="1"/>
</dbReference>
<dbReference type="SUPFAM" id="SSF52540">
    <property type="entry name" value="P-loop containing nucleoside triphosphate hydrolases"/>
    <property type="match status" value="1"/>
</dbReference>
<reference evidence="1" key="1">
    <citation type="submission" date="2006-12" db="EMBL/GenBank/DDBJ databases">
        <title>Complete sequence of Pyrobaculum islandicum DSM 4184.</title>
        <authorList>
            <person name="Copeland A."/>
            <person name="Lucas S."/>
            <person name="Lapidus A."/>
            <person name="Barry K."/>
            <person name="Detter J.C."/>
            <person name="Glavina del Rio T."/>
            <person name="Dalin E."/>
            <person name="Tice H."/>
            <person name="Pitluck S."/>
            <person name="Meincke L."/>
            <person name="Brettin T."/>
            <person name="Bruce D."/>
            <person name="Han C."/>
            <person name="Tapia R."/>
            <person name="Gilna P."/>
            <person name="Schmutz J."/>
            <person name="Larimer F."/>
            <person name="Land M."/>
            <person name="Hauser L."/>
            <person name="Kyrpides N."/>
            <person name="Mikhailova N."/>
            <person name="Cozen A.E."/>
            <person name="Fitz-Gibbon S.T."/>
            <person name="House C.H."/>
            <person name="Saltikov C."/>
            <person name="Lowe T."/>
            <person name="Richardson P."/>
        </authorList>
    </citation>
    <scope>NUCLEOTIDE SEQUENCE [LARGE SCALE GENOMIC DNA]</scope>
    <source>
        <strain evidence="1">DSM 4184</strain>
    </source>
</reference>
<gene>
    <name evidence="1" type="ordered locus">Pisl_1602</name>
</gene>
<dbReference type="AlphaFoldDB" id="A1RUX4"/>
<evidence type="ECO:0000313" key="2">
    <source>
        <dbReference type="Proteomes" id="UP000002595"/>
    </source>
</evidence>
<name>A1RUX4_PYRIL</name>
<dbReference type="CDD" id="cd00882">
    <property type="entry name" value="Ras_like_GTPase"/>
    <property type="match status" value="1"/>
</dbReference>
<dbReference type="KEGG" id="pis:Pisl_1602"/>